<dbReference type="OMA" id="GWFNDLF"/>
<evidence type="ECO:0000259" key="3">
    <source>
        <dbReference type="Pfam" id="PF24981"/>
    </source>
</evidence>
<dbReference type="Proteomes" id="UP000051952">
    <property type="component" value="Unassembled WGS sequence"/>
</dbReference>
<accession>A0A0S4JB96</accession>
<evidence type="ECO:0000313" key="5">
    <source>
        <dbReference type="Proteomes" id="UP000051952"/>
    </source>
</evidence>
<feature type="non-terminal residue" evidence="4">
    <location>
        <position position="336"/>
    </location>
</feature>
<keyword evidence="1" id="KW-0880">Kelch repeat</keyword>
<dbReference type="Gene3D" id="2.120.10.80">
    <property type="entry name" value="Kelch-type beta propeller"/>
    <property type="match status" value="2"/>
</dbReference>
<dbReference type="SUPFAM" id="SSF117281">
    <property type="entry name" value="Kelch motif"/>
    <property type="match status" value="1"/>
</dbReference>
<proteinExistence type="predicted"/>
<evidence type="ECO:0000256" key="2">
    <source>
        <dbReference type="ARBA" id="ARBA00022737"/>
    </source>
</evidence>
<evidence type="ECO:0000313" key="4">
    <source>
        <dbReference type="EMBL" id="CUG88835.1"/>
    </source>
</evidence>
<keyword evidence="2" id="KW-0677">Repeat</keyword>
<protein>
    <recommendedName>
        <fullName evidence="3">Attractin/MKLN-like beta-propeller domain-containing protein</fullName>
    </recommendedName>
</protein>
<dbReference type="PANTHER" id="PTHR46093:SF18">
    <property type="entry name" value="FIBRONECTIN TYPE-III DOMAIN-CONTAINING PROTEIN"/>
    <property type="match status" value="1"/>
</dbReference>
<keyword evidence="5" id="KW-1185">Reference proteome</keyword>
<organism evidence="4 5">
    <name type="scientific">Bodo saltans</name>
    <name type="common">Flagellated protozoan</name>
    <dbReference type="NCBI Taxonomy" id="75058"/>
    <lineage>
        <taxon>Eukaryota</taxon>
        <taxon>Discoba</taxon>
        <taxon>Euglenozoa</taxon>
        <taxon>Kinetoplastea</taxon>
        <taxon>Metakinetoplastina</taxon>
        <taxon>Eubodonida</taxon>
        <taxon>Bodonidae</taxon>
        <taxon>Bodo</taxon>
    </lineage>
</organism>
<evidence type="ECO:0000256" key="1">
    <source>
        <dbReference type="ARBA" id="ARBA00022441"/>
    </source>
</evidence>
<reference evidence="5" key="1">
    <citation type="submission" date="2015-09" db="EMBL/GenBank/DDBJ databases">
        <authorList>
            <consortium name="Pathogen Informatics"/>
        </authorList>
    </citation>
    <scope>NUCLEOTIDE SEQUENCE [LARGE SCALE GENOMIC DNA]</scope>
    <source>
        <strain evidence="5">Lake Konstanz</strain>
    </source>
</reference>
<feature type="domain" description="Attractin/MKLN-like beta-propeller" evidence="3">
    <location>
        <begin position="4"/>
        <end position="151"/>
    </location>
</feature>
<name>A0A0S4JB96_BODSA</name>
<dbReference type="OrthoDB" id="10250130at2759"/>
<dbReference type="VEuPathDB" id="TriTrypDB:BSAL_17515"/>
<dbReference type="AlphaFoldDB" id="A0A0S4JB96"/>
<dbReference type="InterPro" id="IPR015915">
    <property type="entry name" value="Kelch-typ_b-propeller"/>
</dbReference>
<dbReference type="Pfam" id="PF24681">
    <property type="entry name" value="Kelch_KLHDC2_KLHL20_DRC7"/>
    <property type="match status" value="1"/>
</dbReference>
<sequence>MPSAWRQLMCTGTLPCGRIGHSLTTNTEEDTVYLYGGSLNRDNSDGCQYLQDFFAFDFPTKEWRQVPVSGGSLTTNTEEDTVYLYGGSLNRDNSDGCQYLQDFFAFDFPTKEWRQVPVSGGDNLVPLALGFHTAVYYGERIHIFGGCNGRDRFNTLFSISPQGVCSLYTSPSATSKIPPTRYLHSATLFEGCMYIFAGKCGGRSSNKRLKDMFAFNFGKKRWKEIEQFGADVPARSSHTAVTCGRRMVMFGGRDTEGECCEDLFQFSYDTHYWTKVDPSHGPLLGRARHSFVVHHGKIVIFGGWNGRKKLDDLLLLDSETSEVVVDQGGMRPCRRE</sequence>
<gene>
    <name evidence="4" type="ORF">BSAL_17515</name>
</gene>
<dbReference type="InterPro" id="IPR056737">
    <property type="entry name" value="Beta-prop_ATRN-MKLN-like"/>
</dbReference>
<dbReference type="Pfam" id="PF24981">
    <property type="entry name" value="Beta-prop_ATRN-LZTR1"/>
    <property type="match status" value="1"/>
</dbReference>
<dbReference type="EMBL" id="CYKH01001677">
    <property type="protein sequence ID" value="CUG88835.1"/>
    <property type="molecule type" value="Genomic_DNA"/>
</dbReference>
<dbReference type="PANTHER" id="PTHR46093">
    <property type="entry name" value="ACYL-COA-BINDING DOMAIN-CONTAINING PROTEIN 5"/>
    <property type="match status" value="1"/>
</dbReference>